<dbReference type="InParanoid" id="A0A4Q1BPP9"/>
<feature type="transmembrane region" description="Helical" evidence="2">
    <location>
        <begin position="160"/>
        <end position="185"/>
    </location>
</feature>
<feature type="transmembrane region" description="Helical" evidence="2">
    <location>
        <begin position="126"/>
        <end position="148"/>
    </location>
</feature>
<evidence type="ECO:0000259" key="3">
    <source>
        <dbReference type="Pfam" id="PF20152"/>
    </source>
</evidence>
<sequence length="339" mass="37703">MDNTAFLMAHPAFGFGTYWVGFLVDAVLLGVILQLCATWAMTSGKESPIIKILVWYLVILSLAITIFISAFAYHLFIFNFGNYSAFSDANDAGWFSWFFTLETFARTPVSMFFADRAWRMTNKSKVFAGLTISLAMGSTSSAIAAKVLAPDPSKLYTVEYLVLGWIICEALNDVLTTSVIAFYLIRSRSEWSETNQIITKLLLLVVETQLPPTMMALVFLVFYIAAPNTTLIAFFVCTPKVYVTCLLFVLNAKVKLQREISYVQGRLGTSNAAQYNRSSVIQISNRSSSRTPQRLSGIQVTTQTITRLSDKSPHTPSQTSIPPPWAVNNQTSHEVSEVV</sequence>
<dbReference type="OrthoDB" id="2583436at2759"/>
<dbReference type="VEuPathDB" id="FungiDB:TREMEDRAFT_65836"/>
<comment type="caution">
    <text evidence="4">The sequence shown here is derived from an EMBL/GenBank/DDBJ whole genome shotgun (WGS) entry which is preliminary data.</text>
</comment>
<proteinExistence type="predicted"/>
<dbReference type="PANTHER" id="PTHR40465">
    <property type="entry name" value="CHROMOSOME 1, WHOLE GENOME SHOTGUN SEQUENCE"/>
    <property type="match status" value="1"/>
</dbReference>
<feature type="transmembrane region" description="Helical" evidence="2">
    <location>
        <begin position="94"/>
        <end position="114"/>
    </location>
</feature>
<evidence type="ECO:0000313" key="5">
    <source>
        <dbReference type="Proteomes" id="UP000289152"/>
    </source>
</evidence>
<keyword evidence="5" id="KW-1185">Reference proteome</keyword>
<dbReference type="InterPro" id="IPR045339">
    <property type="entry name" value="DUF6534"/>
</dbReference>
<dbReference type="EMBL" id="SDIL01000027">
    <property type="protein sequence ID" value="RXK39800.1"/>
    <property type="molecule type" value="Genomic_DNA"/>
</dbReference>
<evidence type="ECO:0000313" key="4">
    <source>
        <dbReference type="EMBL" id="RXK39800.1"/>
    </source>
</evidence>
<feature type="transmembrane region" description="Helical" evidence="2">
    <location>
        <begin position="53"/>
        <end position="74"/>
    </location>
</feature>
<dbReference type="AlphaFoldDB" id="A0A4Q1BPP9"/>
<keyword evidence="2" id="KW-0812">Transmembrane</keyword>
<keyword evidence="2" id="KW-0472">Membrane</keyword>
<dbReference type="Proteomes" id="UP000289152">
    <property type="component" value="Unassembled WGS sequence"/>
</dbReference>
<evidence type="ECO:0000256" key="2">
    <source>
        <dbReference type="SAM" id="Phobius"/>
    </source>
</evidence>
<evidence type="ECO:0000256" key="1">
    <source>
        <dbReference type="SAM" id="MobiDB-lite"/>
    </source>
</evidence>
<organism evidence="4 5">
    <name type="scientific">Tremella mesenterica</name>
    <name type="common">Jelly fungus</name>
    <dbReference type="NCBI Taxonomy" id="5217"/>
    <lineage>
        <taxon>Eukaryota</taxon>
        <taxon>Fungi</taxon>
        <taxon>Dikarya</taxon>
        <taxon>Basidiomycota</taxon>
        <taxon>Agaricomycotina</taxon>
        <taxon>Tremellomycetes</taxon>
        <taxon>Tremellales</taxon>
        <taxon>Tremellaceae</taxon>
        <taxon>Tremella</taxon>
    </lineage>
</organism>
<feature type="transmembrane region" description="Helical" evidence="2">
    <location>
        <begin position="231"/>
        <end position="250"/>
    </location>
</feature>
<feature type="domain" description="DUF6534" evidence="3">
    <location>
        <begin position="170"/>
        <end position="253"/>
    </location>
</feature>
<protein>
    <recommendedName>
        <fullName evidence="3">DUF6534 domain-containing protein</fullName>
    </recommendedName>
</protein>
<accession>A0A4Q1BPP9</accession>
<feature type="transmembrane region" description="Helical" evidence="2">
    <location>
        <begin position="20"/>
        <end position="41"/>
    </location>
</feature>
<feature type="region of interest" description="Disordered" evidence="1">
    <location>
        <begin position="306"/>
        <end position="339"/>
    </location>
</feature>
<reference evidence="4 5" key="1">
    <citation type="submission" date="2016-06" db="EMBL/GenBank/DDBJ databases">
        <title>Evolution of pathogenesis and genome organization in the Tremellales.</title>
        <authorList>
            <person name="Cuomo C."/>
            <person name="Litvintseva A."/>
            <person name="Heitman J."/>
            <person name="Chen Y."/>
            <person name="Sun S."/>
            <person name="Springer D."/>
            <person name="Dromer F."/>
            <person name="Young S."/>
            <person name="Zeng Q."/>
            <person name="Chapman S."/>
            <person name="Gujja S."/>
            <person name="Saif S."/>
            <person name="Birren B."/>
        </authorList>
    </citation>
    <scope>NUCLEOTIDE SEQUENCE [LARGE SCALE GENOMIC DNA]</scope>
    <source>
        <strain evidence="4 5">ATCC 28783</strain>
    </source>
</reference>
<name>A0A4Q1BPP9_TREME</name>
<dbReference type="STRING" id="5217.A0A4Q1BPP9"/>
<gene>
    <name evidence="4" type="ORF">M231_02993</name>
</gene>
<dbReference type="PANTHER" id="PTHR40465:SF1">
    <property type="entry name" value="DUF6534 DOMAIN-CONTAINING PROTEIN"/>
    <property type="match status" value="1"/>
</dbReference>
<feature type="transmembrane region" description="Helical" evidence="2">
    <location>
        <begin position="197"/>
        <end position="225"/>
    </location>
</feature>
<keyword evidence="2" id="KW-1133">Transmembrane helix</keyword>
<dbReference type="Pfam" id="PF20152">
    <property type="entry name" value="DUF6534"/>
    <property type="match status" value="1"/>
</dbReference>